<dbReference type="EMBL" id="MDEO01000036">
    <property type="protein sequence ID" value="OCX12743.1"/>
    <property type="molecule type" value="Genomic_DNA"/>
</dbReference>
<evidence type="ECO:0000313" key="2">
    <source>
        <dbReference type="EMBL" id="OCX12743.1"/>
    </source>
</evidence>
<dbReference type="AlphaFoldDB" id="A0A1C2DDF5"/>
<evidence type="ECO:0000256" key="1">
    <source>
        <dbReference type="SAM" id="MobiDB-lite"/>
    </source>
</evidence>
<evidence type="ECO:0000313" key="3">
    <source>
        <dbReference type="Proteomes" id="UP000094412"/>
    </source>
</evidence>
<dbReference type="Proteomes" id="UP000094412">
    <property type="component" value="Unassembled WGS sequence"/>
</dbReference>
<accession>A0A1C2DDF5</accession>
<sequence>MWRRTLEAKPLHRRPMLYAGRAGIVLGDSERSMLETNKIGRTGGTDARRRGFAGAFQDGGGCSRR</sequence>
<gene>
    <name evidence="2" type="ORF">QV13_24425</name>
</gene>
<proteinExistence type="predicted"/>
<keyword evidence="3" id="KW-1185">Reference proteome</keyword>
<reference evidence="2 3" key="1">
    <citation type="submission" date="2016-08" db="EMBL/GenBank/DDBJ databases">
        <title>Whole genome sequence of Mesorhizobium sp. strain UASWS1009 isolated from industrial sewage.</title>
        <authorList>
            <person name="Crovadore J."/>
            <person name="Calmin G."/>
            <person name="Chablais R."/>
            <person name="Cochard B."/>
            <person name="Lefort F."/>
        </authorList>
    </citation>
    <scope>NUCLEOTIDE SEQUENCE [LARGE SCALE GENOMIC DNA]</scope>
    <source>
        <strain evidence="2 3">UASWS1009</strain>
    </source>
</reference>
<name>A0A1C2DDF5_9HYPH</name>
<comment type="caution">
    <text evidence="2">The sequence shown here is derived from an EMBL/GenBank/DDBJ whole genome shotgun (WGS) entry which is preliminary data.</text>
</comment>
<feature type="region of interest" description="Disordered" evidence="1">
    <location>
        <begin position="39"/>
        <end position="65"/>
    </location>
</feature>
<organism evidence="2 3">
    <name type="scientific">Mesorhizobium hungaricum</name>
    <dbReference type="NCBI Taxonomy" id="1566387"/>
    <lineage>
        <taxon>Bacteria</taxon>
        <taxon>Pseudomonadati</taxon>
        <taxon>Pseudomonadota</taxon>
        <taxon>Alphaproteobacteria</taxon>
        <taxon>Hyphomicrobiales</taxon>
        <taxon>Phyllobacteriaceae</taxon>
        <taxon>Mesorhizobium</taxon>
    </lineage>
</organism>
<protein>
    <submittedName>
        <fullName evidence="2">Uncharacterized protein</fullName>
    </submittedName>
</protein>